<dbReference type="InterPro" id="IPR050563">
    <property type="entry name" value="4-hydroxybenzoyl-CoA_TE"/>
</dbReference>
<dbReference type="SUPFAM" id="SSF54637">
    <property type="entry name" value="Thioesterase/thiol ester dehydrase-isomerase"/>
    <property type="match status" value="1"/>
</dbReference>
<evidence type="ECO:0000256" key="1">
    <source>
        <dbReference type="ARBA" id="ARBA00022801"/>
    </source>
</evidence>
<dbReference type="EC" id="3.1.2.-" evidence="3"/>
<dbReference type="GO" id="GO:0047617">
    <property type="term" value="F:fatty acyl-CoA hydrolase activity"/>
    <property type="evidence" value="ECO:0007669"/>
    <property type="project" value="TreeGrafter"/>
</dbReference>
<reference evidence="3" key="2">
    <citation type="submission" date="2023-07" db="EMBL/GenBank/DDBJ databases">
        <title>Sorghum-associated microbial communities from plants grown in Nebraska, USA.</title>
        <authorList>
            <person name="Schachtman D."/>
        </authorList>
    </citation>
    <scope>NUCLEOTIDE SEQUENCE</scope>
    <source>
        <strain evidence="3">BE330</strain>
    </source>
</reference>
<dbReference type="Proteomes" id="UP000034024">
    <property type="component" value="Chromosome"/>
</dbReference>
<evidence type="ECO:0000313" key="3">
    <source>
        <dbReference type="EMBL" id="MDR6219511.1"/>
    </source>
</evidence>
<dbReference type="OrthoDB" id="9801517at2"/>
<dbReference type="KEGG" id="dch:SY84_14070"/>
<sequence>MKLRIPDADVLWADLPDTRRHERTVTVQPGDLDDLHHVNNTVYLAWCEQVAREHALRLGMGTDALTALGAVPVARQHIITYHRPALLGDQVRVRTALTLHAGVRSVRAYALDRVNPGDPEGGVRLAECQTEWVWVDPQSGRPKRAPAPVSAAFGFDG</sequence>
<evidence type="ECO:0000313" key="2">
    <source>
        <dbReference type="EMBL" id="AKH17956.1"/>
    </source>
</evidence>
<reference evidence="2 4" key="1">
    <citation type="submission" date="2015-01" db="EMBL/GenBank/DDBJ databases">
        <title>Deinococcus soli/N5/whole genome sequencing.</title>
        <authorList>
            <person name="Kim M.K."/>
            <person name="Srinivasan S."/>
            <person name="Lee J.-J."/>
        </authorList>
    </citation>
    <scope>NUCLEOTIDE SEQUENCE [LARGE SCALE GENOMIC DNA]</scope>
    <source>
        <strain evidence="2 4">N5</strain>
    </source>
</reference>
<keyword evidence="4" id="KW-1185">Reference proteome</keyword>
<dbReference type="EMBL" id="JAVDQK010000007">
    <property type="protein sequence ID" value="MDR6219511.1"/>
    <property type="molecule type" value="Genomic_DNA"/>
</dbReference>
<protein>
    <submittedName>
        <fullName evidence="3">Acyl-CoA thioester hydrolase</fullName>
        <ecNumber evidence="3">3.1.2.-</ecNumber>
    </submittedName>
    <submittedName>
        <fullName evidence="2">Thioesterase</fullName>
    </submittedName>
</protein>
<dbReference type="Gene3D" id="3.10.129.10">
    <property type="entry name" value="Hotdog Thioesterase"/>
    <property type="match status" value="2"/>
</dbReference>
<dbReference type="AlphaFoldDB" id="A0A0F7JNG1"/>
<dbReference type="Pfam" id="PF13279">
    <property type="entry name" value="4HBT_2"/>
    <property type="match status" value="1"/>
</dbReference>
<name>A0A0F7JNG1_9DEIO</name>
<dbReference type="RefSeq" id="WP_046844523.1">
    <property type="nucleotide sequence ID" value="NZ_BMHJ01000011.1"/>
</dbReference>
<gene>
    <name evidence="3" type="ORF">J2Y00_003114</name>
    <name evidence="2" type="ORF">SY84_14070</name>
</gene>
<organism evidence="2 4">
    <name type="scientific">Deinococcus soli</name>
    <name type="common">ex Cha et al. 2016</name>
    <dbReference type="NCBI Taxonomy" id="1309411"/>
    <lineage>
        <taxon>Bacteria</taxon>
        <taxon>Thermotogati</taxon>
        <taxon>Deinococcota</taxon>
        <taxon>Deinococci</taxon>
        <taxon>Deinococcales</taxon>
        <taxon>Deinococcaceae</taxon>
        <taxon>Deinococcus</taxon>
    </lineage>
</organism>
<proteinExistence type="predicted"/>
<dbReference type="Proteomes" id="UP001185331">
    <property type="component" value="Unassembled WGS sequence"/>
</dbReference>
<keyword evidence="1 3" id="KW-0378">Hydrolase</keyword>
<dbReference type="PANTHER" id="PTHR31793">
    <property type="entry name" value="4-HYDROXYBENZOYL-COA THIOESTERASE FAMILY MEMBER"/>
    <property type="match status" value="1"/>
</dbReference>
<dbReference type="InterPro" id="IPR029069">
    <property type="entry name" value="HotDog_dom_sf"/>
</dbReference>
<dbReference type="PATRIC" id="fig|1309411.5.peg.2864"/>
<evidence type="ECO:0000313" key="4">
    <source>
        <dbReference type="Proteomes" id="UP000034024"/>
    </source>
</evidence>
<dbReference type="EMBL" id="CP011389">
    <property type="protein sequence ID" value="AKH17956.1"/>
    <property type="molecule type" value="Genomic_DNA"/>
</dbReference>
<accession>A0A0F7JNG1</accession>
<dbReference type="PANTHER" id="PTHR31793:SF37">
    <property type="entry name" value="ACYL-COA THIOESTER HYDROLASE YBGC"/>
    <property type="match status" value="1"/>
</dbReference>
<dbReference type="CDD" id="cd00586">
    <property type="entry name" value="4HBT"/>
    <property type="match status" value="1"/>
</dbReference>